<dbReference type="AlphaFoldDB" id="A0A381YWT8"/>
<sequence length="28" mass="3019">MAVVGLDHLVVNTRNIEGSVSFYKDVVG</sequence>
<dbReference type="PROSITE" id="PS51819">
    <property type="entry name" value="VOC"/>
    <property type="match status" value="1"/>
</dbReference>
<protein>
    <recommendedName>
        <fullName evidence="1">VOC domain-containing protein</fullName>
    </recommendedName>
</protein>
<organism evidence="2">
    <name type="scientific">marine metagenome</name>
    <dbReference type="NCBI Taxonomy" id="408172"/>
    <lineage>
        <taxon>unclassified sequences</taxon>
        <taxon>metagenomes</taxon>
        <taxon>ecological metagenomes</taxon>
    </lineage>
</organism>
<dbReference type="Gene3D" id="3.10.180.10">
    <property type="entry name" value="2,3-Dihydroxybiphenyl 1,2-Dioxygenase, domain 1"/>
    <property type="match status" value="1"/>
</dbReference>
<dbReference type="EMBL" id="UINC01019250">
    <property type="protein sequence ID" value="SVA81419.1"/>
    <property type="molecule type" value="Genomic_DNA"/>
</dbReference>
<dbReference type="SUPFAM" id="SSF54593">
    <property type="entry name" value="Glyoxalase/Bleomycin resistance protein/Dihydroxybiphenyl dioxygenase"/>
    <property type="match status" value="1"/>
</dbReference>
<evidence type="ECO:0000259" key="1">
    <source>
        <dbReference type="PROSITE" id="PS51819"/>
    </source>
</evidence>
<feature type="non-terminal residue" evidence="2">
    <location>
        <position position="28"/>
    </location>
</feature>
<reference evidence="2" key="1">
    <citation type="submission" date="2018-05" db="EMBL/GenBank/DDBJ databases">
        <authorList>
            <person name="Lanie J.A."/>
            <person name="Ng W.-L."/>
            <person name="Kazmierczak K.M."/>
            <person name="Andrzejewski T.M."/>
            <person name="Davidsen T.M."/>
            <person name="Wayne K.J."/>
            <person name="Tettelin H."/>
            <person name="Glass J.I."/>
            <person name="Rusch D."/>
            <person name="Podicherti R."/>
            <person name="Tsui H.-C.T."/>
            <person name="Winkler M.E."/>
        </authorList>
    </citation>
    <scope>NUCLEOTIDE SEQUENCE</scope>
</reference>
<dbReference type="InterPro" id="IPR037523">
    <property type="entry name" value="VOC_core"/>
</dbReference>
<feature type="domain" description="VOC" evidence="1">
    <location>
        <begin position="5"/>
        <end position="28"/>
    </location>
</feature>
<gene>
    <name evidence="2" type="ORF">METZ01_LOCUS134273</name>
</gene>
<dbReference type="InterPro" id="IPR029068">
    <property type="entry name" value="Glyas_Bleomycin-R_OHBP_Dase"/>
</dbReference>
<evidence type="ECO:0000313" key="2">
    <source>
        <dbReference type="EMBL" id="SVA81419.1"/>
    </source>
</evidence>
<accession>A0A381YWT8</accession>
<proteinExistence type="predicted"/>
<name>A0A381YWT8_9ZZZZ</name>